<dbReference type="HAMAP" id="MF_01208">
    <property type="entry name" value="PyrE"/>
    <property type="match status" value="1"/>
</dbReference>
<evidence type="ECO:0000256" key="4">
    <source>
        <dbReference type="ARBA" id="ARBA00009769"/>
    </source>
</evidence>
<dbReference type="InterPro" id="IPR011060">
    <property type="entry name" value="RibuloseP-bd_barrel"/>
</dbReference>
<evidence type="ECO:0000256" key="3">
    <source>
        <dbReference type="ARBA" id="ARBA00006221"/>
    </source>
</evidence>
<dbReference type="PANTHER" id="PTHR19278:SF33">
    <property type="entry name" value="OROTATE PHOSPHORIBOSYLTRANSFERASE"/>
    <property type="match status" value="1"/>
</dbReference>
<keyword evidence="12" id="KW-0456">Lyase</keyword>
<dbReference type="AlphaFoldDB" id="A0A914DUL1"/>
<feature type="binding site" evidence="15">
    <location>
        <position position="241"/>
    </location>
    <ligand>
        <name>substrate</name>
    </ligand>
</feature>
<feature type="domain" description="Orotidine 5'-phosphate decarboxylase" evidence="16">
    <location>
        <begin position="235"/>
        <end position="451"/>
    </location>
</feature>
<accession>A0A914DUL1</accession>
<dbReference type="GO" id="GO:0006207">
    <property type="term" value="P:'de novo' pyrimidine nucleobase biosynthetic process"/>
    <property type="evidence" value="ECO:0007669"/>
    <property type="project" value="InterPro"/>
</dbReference>
<dbReference type="GO" id="GO:0004590">
    <property type="term" value="F:orotidine-5'-phosphate decarboxylase activity"/>
    <property type="evidence" value="ECO:0007669"/>
    <property type="project" value="UniProtKB-EC"/>
</dbReference>
<dbReference type="Pfam" id="PF00156">
    <property type="entry name" value="Pribosyltran"/>
    <property type="match status" value="1"/>
</dbReference>
<feature type="binding site" evidence="15">
    <location>
        <position position="435"/>
    </location>
    <ligand>
        <name>substrate</name>
    </ligand>
</feature>
<keyword evidence="10" id="KW-0210">Decarboxylase</keyword>
<evidence type="ECO:0000256" key="6">
    <source>
        <dbReference type="ARBA" id="ARBA00012321"/>
    </source>
</evidence>
<dbReference type="InterPro" id="IPR018089">
    <property type="entry name" value="OMPdecase_AS"/>
</dbReference>
<evidence type="ECO:0000256" key="2">
    <source>
        <dbReference type="ARBA" id="ARBA00004889"/>
    </source>
</evidence>
<evidence type="ECO:0000256" key="7">
    <source>
        <dbReference type="ARBA" id="ARBA00015047"/>
    </source>
</evidence>
<dbReference type="InterPro" id="IPR023031">
    <property type="entry name" value="OPRT"/>
</dbReference>
<dbReference type="EC" id="4.1.1.23" evidence="6"/>
<organism evidence="17 18">
    <name type="scientific">Acrobeloides nanus</name>
    <dbReference type="NCBI Taxonomy" id="290746"/>
    <lineage>
        <taxon>Eukaryota</taxon>
        <taxon>Metazoa</taxon>
        <taxon>Ecdysozoa</taxon>
        <taxon>Nematoda</taxon>
        <taxon>Chromadorea</taxon>
        <taxon>Rhabditida</taxon>
        <taxon>Tylenchina</taxon>
        <taxon>Cephalobomorpha</taxon>
        <taxon>Cephaloboidea</taxon>
        <taxon>Cephalobidae</taxon>
        <taxon>Acrobeloides</taxon>
    </lineage>
</organism>
<evidence type="ECO:0000256" key="13">
    <source>
        <dbReference type="ARBA" id="ARBA00023268"/>
    </source>
</evidence>
<dbReference type="SUPFAM" id="SSF53271">
    <property type="entry name" value="PRTase-like"/>
    <property type="match status" value="1"/>
</dbReference>
<evidence type="ECO:0000256" key="10">
    <source>
        <dbReference type="ARBA" id="ARBA00022793"/>
    </source>
</evidence>
<dbReference type="EC" id="2.4.2.10" evidence="5"/>
<dbReference type="Pfam" id="PF00215">
    <property type="entry name" value="OMPdecase"/>
    <property type="match status" value="1"/>
</dbReference>
<dbReference type="CDD" id="cd06223">
    <property type="entry name" value="PRTases_typeI"/>
    <property type="match status" value="1"/>
</dbReference>
<feature type="binding site" evidence="15">
    <location>
        <position position="436"/>
    </location>
    <ligand>
        <name>substrate</name>
    </ligand>
</feature>
<proteinExistence type="inferred from homology"/>
<feature type="binding site" evidence="15">
    <location>
        <position position="415"/>
    </location>
    <ligand>
        <name>substrate</name>
    </ligand>
</feature>
<feature type="active site" description="For OMPdecase activity" evidence="14">
    <location>
        <position position="299"/>
    </location>
</feature>
<feature type="active site" description="For OMPdecase activity" evidence="14">
    <location>
        <position position="296"/>
    </location>
</feature>
<evidence type="ECO:0000256" key="15">
    <source>
        <dbReference type="PIRSR" id="PIRSR614732-2"/>
    </source>
</evidence>
<evidence type="ECO:0000313" key="18">
    <source>
        <dbReference type="WBParaSite" id="ACRNAN_scaffold3750.g30001.t1"/>
    </source>
</evidence>
<evidence type="ECO:0000256" key="1">
    <source>
        <dbReference type="ARBA" id="ARBA00004861"/>
    </source>
</evidence>
<dbReference type="GO" id="GO:0004588">
    <property type="term" value="F:orotate phosphoribosyltransferase activity"/>
    <property type="evidence" value="ECO:0007669"/>
    <property type="project" value="UniProtKB-EC"/>
</dbReference>
<evidence type="ECO:0000256" key="11">
    <source>
        <dbReference type="ARBA" id="ARBA00022975"/>
    </source>
</evidence>
<keyword evidence="8" id="KW-0328">Glycosyltransferase</keyword>
<dbReference type="Proteomes" id="UP000887540">
    <property type="component" value="Unplaced"/>
</dbReference>
<dbReference type="InterPro" id="IPR014732">
    <property type="entry name" value="OMPdecase"/>
</dbReference>
<dbReference type="InterPro" id="IPR000836">
    <property type="entry name" value="PRTase_dom"/>
</dbReference>
<comment type="similarity">
    <text evidence="4">In the C-terminal section; belongs to the OMP decarboxylase family.</text>
</comment>
<keyword evidence="9" id="KW-0808">Transferase</keyword>
<keyword evidence="11" id="KW-0665">Pyrimidine biosynthesis</keyword>
<evidence type="ECO:0000256" key="9">
    <source>
        <dbReference type="ARBA" id="ARBA00022679"/>
    </source>
</evidence>
<dbReference type="Gene3D" id="3.40.50.2020">
    <property type="match status" value="1"/>
</dbReference>
<feature type="active site" description="For OMPdecase activity" evidence="14">
    <location>
        <position position="294"/>
    </location>
</feature>
<feature type="binding site" evidence="15">
    <location>
        <position position="357"/>
    </location>
    <ligand>
        <name>substrate</name>
    </ligand>
</feature>
<dbReference type="PANTHER" id="PTHR19278">
    <property type="entry name" value="OROTATE PHOSPHORIBOSYLTRANSFERASE"/>
    <property type="match status" value="1"/>
</dbReference>
<keyword evidence="13" id="KW-0511">Multifunctional enzyme</keyword>
<dbReference type="PROSITE" id="PS00156">
    <property type="entry name" value="OMPDECASE"/>
    <property type="match status" value="1"/>
</dbReference>
<dbReference type="NCBIfam" id="TIGR01740">
    <property type="entry name" value="pyrF"/>
    <property type="match status" value="1"/>
</dbReference>
<dbReference type="NCBIfam" id="TIGR00336">
    <property type="entry name" value="pyrE"/>
    <property type="match status" value="1"/>
</dbReference>
<evidence type="ECO:0000259" key="16">
    <source>
        <dbReference type="SMART" id="SM00934"/>
    </source>
</evidence>
<dbReference type="CDD" id="cd04725">
    <property type="entry name" value="OMP_decarboxylase_like"/>
    <property type="match status" value="1"/>
</dbReference>
<dbReference type="WBParaSite" id="ACRNAN_scaffold3750.g30001.t1">
    <property type="protein sequence ID" value="ACRNAN_scaffold3750.g30001.t1"/>
    <property type="gene ID" value="ACRNAN_scaffold3750.g30001"/>
</dbReference>
<keyword evidence="17" id="KW-1185">Reference proteome</keyword>
<dbReference type="InterPro" id="IPR029057">
    <property type="entry name" value="PRTase-like"/>
</dbReference>
<evidence type="ECO:0000313" key="17">
    <source>
        <dbReference type="Proteomes" id="UP000887540"/>
    </source>
</evidence>
<evidence type="ECO:0000256" key="14">
    <source>
        <dbReference type="PIRSR" id="PIRSR614732-1"/>
    </source>
</evidence>
<evidence type="ECO:0000256" key="5">
    <source>
        <dbReference type="ARBA" id="ARBA00011971"/>
    </source>
</evidence>
<evidence type="ECO:0000256" key="8">
    <source>
        <dbReference type="ARBA" id="ARBA00022676"/>
    </source>
</evidence>
<feature type="binding site" evidence="15">
    <location>
        <position position="263"/>
    </location>
    <ligand>
        <name>substrate</name>
    </ligand>
</feature>
<evidence type="ECO:0000256" key="12">
    <source>
        <dbReference type="ARBA" id="ARBA00023239"/>
    </source>
</evidence>
<dbReference type="SMART" id="SM00934">
    <property type="entry name" value="OMPdecase"/>
    <property type="match status" value="1"/>
</dbReference>
<dbReference type="Gene3D" id="3.20.20.70">
    <property type="entry name" value="Aldolase class I"/>
    <property type="match status" value="1"/>
</dbReference>
<reference evidence="18" key="1">
    <citation type="submission" date="2022-11" db="UniProtKB">
        <authorList>
            <consortium name="WormBaseParasite"/>
        </authorList>
    </citation>
    <scope>IDENTIFICATION</scope>
</reference>
<name>A0A914DUL1_9BILA</name>
<comment type="pathway">
    <text evidence="2">Pyrimidine metabolism; UMP biosynthesis via de novo pathway; UMP from orotate: step 1/2.</text>
</comment>
<comment type="pathway">
    <text evidence="1">Pyrimidine metabolism; UMP biosynthesis via de novo pathway; UMP from orotate: step 2/2.</text>
</comment>
<dbReference type="InterPro" id="IPR013785">
    <property type="entry name" value="Aldolase_TIM"/>
</dbReference>
<dbReference type="FunFam" id="3.20.20.70:FF:000114">
    <property type="entry name" value="Decarboxylase,orotidine phosphate"/>
    <property type="match status" value="1"/>
</dbReference>
<dbReference type="InterPro" id="IPR004467">
    <property type="entry name" value="Or_phspho_trans_dom"/>
</dbReference>
<dbReference type="InterPro" id="IPR001754">
    <property type="entry name" value="OMPdeCOase_dom"/>
</dbReference>
<protein>
    <recommendedName>
        <fullName evidence="7">Uridine 5'-monophosphate synthase</fullName>
        <ecNumber evidence="5">2.4.2.10</ecNumber>
        <ecNumber evidence="6">4.1.1.23</ecNumber>
    </recommendedName>
</protein>
<sequence>MELLKELNNNGAFKLGQFVLKSGQNSSFYIDLRTLISSPDVLAKAAQALCDIIASKNLDFDYIVGVPYAAMPLATLVCNILKKPMLLKRKEAKSYGTKKLIEGSYEPGKKTLIIEDVVTTGSSIIETIEALRNEGLVCDQVLCVIDREQGGVHKLAAKEIQLHSITSMSAILDFLIQIDFITPQKKAQILEELRAPVAANGNRAICWSLENRKLLLSKNPLNKHIIEIMMSKQTNLCVAADLTKTSEIIELVQKIHSFICALKLHIDIIEDFSWDFITSLQTLAQEHKFVLFEDRKFADIGKTMELQLNKGIYKISSWANMVTVHSVAGDATISTFREVVENQNTAMEGCLLIAELSTEGALTRDFYPKETVEFAKKYPNFVGGFICQKRCHDDPSFLYWTPGVNQEQRGDGAGQQWRSIQQAVTQDKNDIIIVGRAITSAQDVKAEAERYATAGWSSLISRSD</sequence>
<comment type="similarity">
    <text evidence="3">In the N-terminal section; belongs to the purine/pyrimidine phosphoribosyltransferase family.</text>
</comment>
<dbReference type="GO" id="GO:0044205">
    <property type="term" value="P:'de novo' UMP biosynthetic process"/>
    <property type="evidence" value="ECO:0007669"/>
    <property type="project" value="InterPro"/>
</dbReference>
<dbReference type="SUPFAM" id="SSF51366">
    <property type="entry name" value="Ribulose-phoshate binding barrel"/>
    <property type="match status" value="1"/>
</dbReference>